<organism evidence="4 5">
    <name type="scientific">Chytriomyces confervae</name>
    <dbReference type="NCBI Taxonomy" id="246404"/>
    <lineage>
        <taxon>Eukaryota</taxon>
        <taxon>Fungi</taxon>
        <taxon>Fungi incertae sedis</taxon>
        <taxon>Chytridiomycota</taxon>
        <taxon>Chytridiomycota incertae sedis</taxon>
        <taxon>Chytridiomycetes</taxon>
        <taxon>Chytridiales</taxon>
        <taxon>Chytriomycetaceae</taxon>
        <taxon>Chytriomyces</taxon>
    </lineage>
</organism>
<sequence length="884" mass="97469">MMDWDDFGDAPAPLKTSKQKQPQKVEQPTANLKPMARKKRPAVAAAAVIASAAELDTITETNVTSKSSKQPKQKDNPPPTRTAAPSAPQQSSKRSRAPPAAYWTVPSGSSPAEIPPSAPPTKKQKQGRANASTNPPAHQSPSPQKPVAKSRKQASKSGRRAVGDNDGHIHHIASPVFERVSSIDEEAEVGGDDLVNLKKSAPPKKKNAKANLALGDASRDSRRKRSEHVEPVEDQAAPAAALEPRIEAQKSTAPRGKRAPKSMENSFSDDDAADSERLLPTAKPKSSSSRVFAEVAKAPSGASKKTKQVVQDSDQEVHAEEEEEEEEEEEANDDEDLPIPAARNSARMSKKAQGHGNLSDSEPSHPIHTSPKLNRPKFTFKATSNMPAMLAAFESAELQKAEKTISQLQKSLESLHELRETGPEKRLAEYKRVGNDRVAALEQQLAAKSSQLSLKSESLSEALLRNKTLTAQLETSVKSIADLEEKVTQLQESELNTKFQELSAMFKSSLGDVERALEERDEVLAEKDEAVSECQALEAKVAQLLTDLARTKEERDAECKAKENAEIEKLEAVKEKNDAVKEKEEALTDMDDAMKERNSALEERDMALREKLDALKARDDAIQENAAAQAELERALAEAVKKSSDVEVSEFDAKKLLSQLEQDLEIATKEVEDSKKRGLEAEKSNAKLVAEVSNLNSKIESMQLRAEVETNNRPAQPDRYLQTLERMVRMYEELTHLKFQSVEDGKAEIDSDSDDEEQDEVEEGEYDVGSSQDEIDKARRKSMRRQSVRVTENKGGVMEDVLLHRVEQNGKNGEIHYTLAIPKAATASSSPNVLYLLHSAKDSDGRVIDESSNKLPEYLNGAMTFSRERLSDFYVKTSQWLYSN</sequence>
<proteinExistence type="predicted"/>
<dbReference type="AlphaFoldDB" id="A0A507FQ75"/>
<feature type="region of interest" description="Disordered" evidence="2">
    <location>
        <begin position="742"/>
        <end position="786"/>
    </location>
</feature>
<feature type="compositionally biased region" description="Polar residues" evidence="2">
    <location>
        <begin position="127"/>
        <end position="142"/>
    </location>
</feature>
<evidence type="ECO:0000256" key="2">
    <source>
        <dbReference type="SAM" id="MobiDB-lite"/>
    </source>
</evidence>
<reference evidence="4 5" key="1">
    <citation type="journal article" date="2019" name="Sci. Rep.">
        <title>Comparative genomics of chytrid fungi reveal insights into the obligate biotrophic and pathogenic lifestyle of Synchytrium endobioticum.</title>
        <authorList>
            <person name="van de Vossenberg B.T.L.H."/>
            <person name="Warris S."/>
            <person name="Nguyen H.D.T."/>
            <person name="van Gent-Pelzer M.P.E."/>
            <person name="Joly D.L."/>
            <person name="van de Geest H.C."/>
            <person name="Bonants P.J.M."/>
            <person name="Smith D.S."/>
            <person name="Levesque C.A."/>
            <person name="van der Lee T.A.J."/>
        </authorList>
    </citation>
    <scope>NUCLEOTIDE SEQUENCE [LARGE SCALE GENOMIC DNA]</scope>
    <source>
        <strain evidence="4 5">CBS 675.73</strain>
    </source>
</reference>
<dbReference type="Pfam" id="PF12539">
    <property type="entry name" value="Csm1"/>
    <property type="match status" value="1"/>
</dbReference>
<evidence type="ECO:0000313" key="5">
    <source>
        <dbReference type="Proteomes" id="UP000320333"/>
    </source>
</evidence>
<dbReference type="CDD" id="cd23787">
    <property type="entry name" value="RWD_CSM1"/>
    <property type="match status" value="1"/>
</dbReference>
<dbReference type="InterPro" id="IPR020981">
    <property type="entry name" value="Csm1/Pcs1_C"/>
</dbReference>
<feature type="compositionally biased region" description="Polar residues" evidence="2">
    <location>
        <begin position="58"/>
        <end position="70"/>
    </location>
</feature>
<evidence type="ECO:0000259" key="3">
    <source>
        <dbReference type="Pfam" id="PF12539"/>
    </source>
</evidence>
<evidence type="ECO:0000256" key="1">
    <source>
        <dbReference type="SAM" id="Coils"/>
    </source>
</evidence>
<keyword evidence="5" id="KW-1185">Reference proteome</keyword>
<comment type="caution">
    <text evidence="4">The sequence shown here is derived from an EMBL/GenBank/DDBJ whole genome shotgun (WGS) entry which is preliminary data.</text>
</comment>
<feature type="compositionally biased region" description="Polar residues" evidence="2">
    <location>
        <begin position="19"/>
        <end position="30"/>
    </location>
</feature>
<dbReference type="InterPro" id="IPR038608">
    <property type="entry name" value="Csm1/Pcs1_C_sf"/>
</dbReference>
<feature type="compositionally biased region" description="Acidic residues" evidence="2">
    <location>
        <begin position="750"/>
        <end position="766"/>
    </location>
</feature>
<feature type="compositionally biased region" description="Basic residues" evidence="2">
    <location>
        <begin position="148"/>
        <end position="159"/>
    </location>
</feature>
<feature type="compositionally biased region" description="Acidic residues" evidence="2">
    <location>
        <begin position="319"/>
        <end position="337"/>
    </location>
</feature>
<dbReference type="EMBL" id="QEAP01000017">
    <property type="protein sequence ID" value="TPX77608.1"/>
    <property type="molecule type" value="Genomic_DNA"/>
</dbReference>
<dbReference type="Proteomes" id="UP000320333">
    <property type="component" value="Unassembled WGS sequence"/>
</dbReference>
<gene>
    <name evidence="4" type="ORF">CcCBS67573_g01090</name>
</gene>
<feature type="compositionally biased region" description="Low complexity" evidence="2">
    <location>
        <begin position="42"/>
        <end position="53"/>
    </location>
</feature>
<dbReference type="OrthoDB" id="2431049at2759"/>
<feature type="coiled-coil region" evidence="1">
    <location>
        <begin position="391"/>
        <end position="418"/>
    </location>
</feature>
<feature type="region of interest" description="Disordered" evidence="2">
    <location>
        <begin position="1"/>
        <end position="379"/>
    </location>
</feature>
<name>A0A507FQ75_9FUNG</name>
<feature type="coiled-coil region" evidence="1">
    <location>
        <begin position="466"/>
        <end position="712"/>
    </location>
</feature>
<keyword evidence="1" id="KW-0175">Coiled coil</keyword>
<feature type="domain" description="Monopolin complex subunit Csm1/Pcs1 C-terminal" evidence="3">
    <location>
        <begin position="802"/>
        <end position="867"/>
    </location>
</feature>
<accession>A0A507FQ75</accession>
<dbReference type="STRING" id="246404.A0A507FQ75"/>
<dbReference type="Gene3D" id="3.90.1150.80">
    <property type="match status" value="1"/>
</dbReference>
<protein>
    <recommendedName>
        <fullName evidence="3">Monopolin complex subunit Csm1/Pcs1 C-terminal domain-containing protein</fullName>
    </recommendedName>
</protein>
<evidence type="ECO:0000313" key="4">
    <source>
        <dbReference type="EMBL" id="TPX77608.1"/>
    </source>
</evidence>